<feature type="site" description="Transition state stabilizer" evidence="9">
    <location>
        <position position="38"/>
    </location>
</feature>
<reference evidence="11 12" key="1">
    <citation type="journal article" date="2018" name="Elife">
        <title>Discovery and characterization of a prevalent human gut bacterial enzyme sufficient for the inactivation of a family of plant toxins.</title>
        <authorList>
            <person name="Koppel N."/>
            <person name="Bisanz J.E."/>
            <person name="Pandelia M.E."/>
            <person name="Turnbaugh P.J."/>
            <person name="Balskus E.P."/>
        </authorList>
    </citation>
    <scope>NUCLEOTIDE SEQUENCE [LARGE SCALE GENOMIC DNA]</scope>
    <source>
        <strain evidence="11 12">OB21 GAM31</strain>
    </source>
</reference>
<dbReference type="UniPathway" id="UPA00068">
    <property type="reaction ID" value="UER00107"/>
</dbReference>
<evidence type="ECO:0000313" key="11">
    <source>
        <dbReference type="EMBL" id="RDB60583.1"/>
    </source>
</evidence>
<dbReference type="GO" id="GO:0042450">
    <property type="term" value="P:L-arginine biosynthetic process via ornithine"/>
    <property type="evidence" value="ECO:0007669"/>
    <property type="project" value="UniProtKB-UniRule"/>
</dbReference>
<organism evidence="11 12">
    <name type="scientific">Slackia isoflavoniconvertens</name>
    <dbReference type="NCBI Taxonomy" id="572010"/>
    <lineage>
        <taxon>Bacteria</taxon>
        <taxon>Bacillati</taxon>
        <taxon>Actinomycetota</taxon>
        <taxon>Coriobacteriia</taxon>
        <taxon>Eggerthellales</taxon>
        <taxon>Eggerthellaceae</taxon>
        <taxon>Slackia</taxon>
    </lineage>
</organism>
<evidence type="ECO:0000256" key="6">
    <source>
        <dbReference type="ARBA" id="ARBA00022777"/>
    </source>
</evidence>
<dbReference type="InterPro" id="IPR036393">
    <property type="entry name" value="AceGlu_kinase-like_sf"/>
</dbReference>
<keyword evidence="7 9" id="KW-0067">ATP-binding</keyword>
<dbReference type="AlphaFoldDB" id="A0A369LLZ6"/>
<evidence type="ECO:0000259" key="10">
    <source>
        <dbReference type="Pfam" id="PF00696"/>
    </source>
</evidence>
<comment type="caution">
    <text evidence="11">The sequence shown here is derived from an EMBL/GenBank/DDBJ whole genome shotgun (WGS) entry which is preliminary data.</text>
</comment>
<keyword evidence="3 9" id="KW-0028">Amino-acid biosynthesis</keyword>
<feature type="binding site" evidence="9">
    <location>
        <begin position="73"/>
        <end position="74"/>
    </location>
    <ligand>
        <name>substrate</name>
    </ligand>
</feature>
<keyword evidence="2 9" id="KW-0055">Arginine biosynthesis</keyword>
<dbReference type="Pfam" id="PF00696">
    <property type="entry name" value="AA_kinase"/>
    <property type="match status" value="1"/>
</dbReference>
<evidence type="ECO:0000256" key="8">
    <source>
        <dbReference type="ARBA" id="ARBA00048141"/>
    </source>
</evidence>
<keyword evidence="9" id="KW-0963">Cytoplasm</keyword>
<dbReference type="FunFam" id="3.40.1160.10:FF:000004">
    <property type="entry name" value="Acetylglutamate kinase"/>
    <property type="match status" value="1"/>
</dbReference>
<accession>A0A369LLZ6</accession>
<dbReference type="GO" id="GO:0003991">
    <property type="term" value="F:acetylglutamate kinase activity"/>
    <property type="evidence" value="ECO:0007669"/>
    <property type="project" value="UniProtKB-UniRule"/>
</dbReference>
<evidence type="ECO:0000256" key="3">
    <source>
        <dbReference type="ARBA" id="ARBA00022605"/>
    </source>
</evidence>
<keyword evidence="5 9" id="KW-0547">Nucleotide-binding</keyword>
<protein>
    <recommendedName>
        <fullName evidence="9">Acetylglutamate kinase</fullName>
        <ecNumber evidence="9">2.7.2.8</ecNumber>
    </recommendedName>
    <alternativeName>
        <fullName evidence="9">N-acetyl-L-glutamate 5-phosphotransferase</fullName>
    </alternativeName>
    <alternativeName>
        <fullName evidence="9">NAG kinase</fullName>
        <shortName evidence="9">NAGK</shortName>
    </alternativeName>
</protein>
<comment type="function">
    <text evidence="9">Catalyzes the ATP-dependent phosphorylation of N-acetyl-L-glutamate.</text>
</comment>
<dbReference type="InterPro" id="IPR001048">
    <property type="entry name" value="Asp/Glu/Uridylate_kinase"/>
</dbReference>
<dbReference type="InterPro" id="IPR037528">
    <property type="entry name" value="ArgB"/>
</dbReference>
<evidence type="ECO:0000256" key="1">
    <source>
        <dbReference type="ARBA" id="ARBA00004828"/>
    </source>
</evidence>
<dbReference type="SUPFAM" id="SSF53633">
    <property type="entry name" value="Carbamate kinase-like"/>
    <property type="match status" value="1"/>
</dbReference>
<dbReference type="PANTHER" id="PTHR23342:SF0">
    <property type="entry name" value="N-ACETYLGLUTAMATE SYNTHASE, MITOCHONDRIAL"/>
    <property type="match status" value="1"/>
</dbReference>
<evidence type="ECO:0000313" key="12">
    <source>
        <dbReference type="Proteomes" id="UP000253975"/>
    </source>
</evidence>
<dbReference type="PRINTS" id="PR00474">
    <property type="entry name" value="GLU5KINASE"/>
</dbReference>
<feature type="binding site" evidence="9">
    <location>
        <position position="187"/>
    </location>
    <ligand>
        <name>substrate</name>
    </ligand>
</feature>
<dbReference type="NCBIfam" id="TIGR00761">
    <property type="entry name" value="argB"/>
    <property type="match status" value="1"/>
</dbReference>
<comment type="pathway">
    <text evidence="1 9">Amino-acid biosynthesis; L-arginine biosynthesis; N(2)-acetyl-L-ornithine from L-glutamate: step 2/4.</text>
</comment>
<comment type="similarity">
    <text evidence="9">Belongs to the acetylglutamate kinase family. ArgB subfamily.</text>
</comment>
<feature type="domain" description="Aspartate/glutamate/uridylate kinase" evidence="10">
    <location>
        <begin position="33"/>
        <end position="269"/>
    </location>
</feature>
<dbReference type="EC" id="2.7.2.8" evidence="9"/>
<feature type="site" description="Transition state stabilizer" evidence="9">
    <location>
        <position position="250"/>
    </location>
</feature>
<evidence type="ECO:0000256" key="7">
    <source>
        <dbReference type="ARBA" id="ARBA00022840"/>
    </source>
</evidence>
<dbReference type="PIRSF" id="PIRSF000728">
    <property type="entry name" value="NAGK"/>
    <property type="match status" value="1"/>
</dbReference>
<dbReference type="GO" id="GO:0005737">
    <property type="term" value="C:cytoplasm"/>
    <property type="evidence" value="ECO:0007669"/>
    <property type="project" value="UniProtKB-SubCell"/>
</dbReference>
<sequence length="320" mass="33952">MKFTKTGARSSNYATKVNLLVEALPWIKHTTGKTVLIKYGGSAMENPELMAQVMTDIVLLKIIGMKPIIVHGGGKDISAAFEKSGMPVEFKNGLRVTPDDAMELVRMVLVGSVNRRLVDAINVHGHLAVGVSGGDGCTIRATQLDPELGRVGEVTSIDPTYLEHLINDDYIPIVASVAAGDDGKPFNINADIAAGHLAAALHAHKIIFLSDVDGLYKDFSDKDTLISSLTSEEARELVESGTLSSGMIPKIEACLAALDAGIPAAHIINGTMPHALLLELLTDHGVGTMMKPSTPDETYQAQPLDALASRLDANVNVELG</sequence>
<comment type="catalytic activity">
    <reaction evidence="8 9">
        <text>N-acetyl-L-glutamate + ATP = N-acetyl-L-glutamyl 5-phosphate + ADP</text>
        <dbReference type="Rhea" id="RHEA:14629"/>
        <dbReference type="ChEBI" id="CHEBI:30616"/>
        <dbReference type="ChEBI" id="CHEBI:44337"/>
        <dbReference type="ChEBI" id="CHEBI:57936"/>
        <dbReference type="ChEBI" id="CHEBI:456216"/>
        <dbReference type="EC" id="2.7.2.8"/>
    </reaction>
</comment>
<dbReference type="Gene3D" id="3.40.1160.10">
    <property type="entry name" value="Acetylglutamate kinase-like"/>
    <property type="match status" value="1"/>
</dbReference>
<evidence type="ECO:0000256" key="2">
    <source>
        <dbReference type="ARBA" id="ARBA00022571"/>
    </source>
</evidence>
<dbReference type="EMBL" id="PPTO01000002">
    <property type="protein sequence ID" value="RDB60583.1"/>
    <property type="molecule type" value="Genomic_DNA"/>
</dbReference>
<comment type="subcellular location">
    <subcellularLocation>
        <location evidence="9">Cytoplasm</location>
    </subcellularLocation>
</comment>
<keyword evidence="6 9" id="KW-0418">Kinase</keyword>
<dbReference type="Proteomes" id="UP000253975">
    <property type="component" value="Unassembled WGS sequence"/>
</dbReference>
<dbReference type="InterPro" id="IPR041727">
    <property type="entry name" value="NAGK-C"/>
</dbReference>
<dbReference type="GO" id="GO:0005524">
    <property type="term" value="F:ATP binding"/>
    <property type="evidence" value="ECO:0007669"/>
    <property type="project" value="UniProtKB-UniRule"/>
</dbReference>
<evidence type="ECO:0000256" key="5">
    <source>
        <dbReference type="ARBA" id="ARBA00022741"/>
    </source>
</evidence>
<evidence type="ECO:0000256" key="9">
    <source>
        <dbReference type="HAMAP-Rule" id="MF_00082"/>
    </source>
</evidence>
<dbReference type="HAMAP" id="MF_00082">
    <property type="entry name" value="ArgB"/>
    <property type="match status" value="1"/>
</dbReference>
<gene>
    <name evidence="9 11" type="primary">argB</name>
    <name evidence="11" type="ORF">C1881_01445</name>
</gene>
<dbReference type="RefSeq" id="WP_114614768.1">
    <property type="nucleotide sequence ID" value="NZ_DBFYUU010000014.1"/>
</dbReference>
<dbReference type="PANTHER" id="PTHR23342">
    <property type="entry name" value="N-ACETYLGLUTAMATE SYNTHASE"/>
    <property type="match status" value="1"/>
</dbReference>
<feature type="binding site" evidence="9">
    <location>
        <position position="95"/>
    </location>
    <ligand>
        <name>substrate</name>
    </ligand>
</feature>
<dbReference type="InterPro" id="IPR004662">
    <property type="entry name" value="AcgluKinase_fam"/>
</dbReference>
<evidence type="ECO:0000256" key="4">
    <source>
        <dbReference type="ARBA" id="ARBA00022679"/>
    </source>
</evidence>
<dbReference type="CDD" id="cd04250">
    <property type="entry name" value="AAK_NAGK-C"/>
    <property type="match status" value="1"/>
</dbReference>
<dbReference type="InterPro" id="IPR001057">
    <property type="entry name" value="Glu/AcGlu_kinase"/>
</dbReference>
<name>A0A369LLZ6_9ACTN</name>
<proteinExistence type="inferred from homology"/>
<keyword evidence="4 9" id="KW-0808">Transferase</keyword>